<reference evidence="2" key="1">
    <citation type="submission" date="2020-11" db="EMBL/GenBank/DDBJ databases">
        <title>Nocardioides sp. CBS4Y-1, whole genome shotgun sequence.</title>
        <authorList>
            <person name="Tuo L."/>
        </authorList>
    </citation>
    <scope>NUCLEOTIDE SEQUENCE</scope>
    <source>
        <strain evidence="2">CBS4Y-1</strain>
    </source>
</reference>
<accession>A0A930YCM3</accession>
<dbReference type="EMBL" id="JADIVZ010000003">
    <property type="protein sequence ID" value="MBF4161604.1"/>
    <property type="molecule type" value="Genomic_DNA"/>
</dbReference>
<dbReference type="AlphaFoldDB" id="A0A930YCM3"/>
<evidence type="ECO:0000313" key="3">
    <source>
        <dbReference type="Proteomes" id="UP000656804"/>
    </source>
</evidence>
<feature type="region of interest" description="Disordered" evidence="1">
    <location>
        <begin position="1"/>
        <end position="28"/>
    </location>
</feature>
<comment type="caution">
    <text evidence="2">The sequence shown here is derived from an EMBL/GenBank/DDBJ whole genome shotgun (WGS) entry which is preliminary data.</text>
</comment>
<evidence type="ECO:0000256" key="1">
    <source>
        <dbReference type="SAM" id="MobiDB-lite"/>
    </source>
</evidence>
<keyword evidence="3" id="KW-1185">Reference proteome</keyword>
<proteinExistence type="predicted"/>
<sequence length="74" mass="8180">MLDGKKSQVSRASTGSVPSPSKQRQVRLSDSLQAELVQRHRDGAFKKELARAYGIHVETVRAIITRANRCTSSN</sequence>
<dbReference type="RefSeq" id="WP_194502880.1">
    <property type="nucleotide sequence ID" value="NZ_JADIVZ010000003.1"/>
</dbReference>
<dbReference type="Proteomes" id="UP000656804">
    <property type="component" value="Unassembled WGS sequence"/>
</dbReference>
<gene>
    <name evidence="2" type="ORF">ISG29_07860</name>
</gene>
<protein>
    <recommendedName>
        <fullName evidence="4">Homeodomain-like domain-containing protein</fullName>
    </recommendedName>
</protein>
<organism evidence="2 3">
    <name type="scientific">Nocardioides acrostichi</name>
    <dbReference type="NCBI Taxonomy" id="2784339"/>
    <lineage>
        <taxon>Bacteria</taxon>
        <taxon>Bacillati</taxon>
        <taxon>Actinomycetota</taxon>
        <taxon>Actinomycetes</taxon>
        <taxon>Propionibacteriales</taxon>
        <taxon>Nocardioidaceae</taxon>
        <taxon>Nocardioides</taxon>
    </lineage>
</organism>
<feature type="compositionally biased region" description="Polar residues" evidence="1">
    <location>
        <begin position="7"/>
        <end position="28"/>
    </location>
</feature>
<evidence type="ECO:0008006" key="4">
    <source>
        <dbReference type="Google" id="ProtNLM"/>
    </source>
</evidence>
<evidence type="ECO:0000313" key="2">
    <source>
        <dbReference type="EMBL" id="MBF4161604.1"/>
    </source>
</evidence>
<name>A0A930YCM3_9ACTN</name>